<comment type="caution">
    <text evidence="1">The sequence shown here is derived from an EMBL/GenBank/DDBJ whole genome shotgun (WGS) entry which is preliminary data.</text>
</comment>
<evidence type="ECO:0000313" key="1">
    <source>
        <dbReference type="EMBL" id="KAI5063051.1"/>
    </source>
</evidence>
<name>A0A9D4U7R6_ADICA</name>
<dbReference type="Proteomes" id="UP000886520">
    <property type="component" value="Chromosome 21"/>
</dbReference>
<evidence type="ECO:0000313" key="2">
    <source>
        <dbReference type="Proteomes" id="UP000886520"/>
    </source>
</evidence>
<sequence length="91" mass="10221">MMPHSSRPRPDFSMADQFPDPASMSADAFMGFVTRMTPSQMAEASQYWVARGTVEASTPFAMSLILGCIEPRHAKRRQMDIAKSLVDRLRL</sequence>
<accession>A0A9D4U7R6</accession>
<dbReference type="EMBL" id="JABFUD020000021">
    <property type="protein sequence ID" value="KAI5063051.1"/>
    <property type="molecule type" value="Genomic_DNA"/>
</dbReference>
<dbReference type="AlphaFoldDB" id="A0A9D4U7R6"/>
<proteinExistence type="predicted"/>
<organism evidence="1 2">
    <name type="scientific">Adiantum capillus-veneris</name>
    <name type="common">Maidenhair fern</name>
    <dbReference type="NCBI Taxonomy" id="13818"/>
    <lineage>
        <taxon>Eukaryota</taxon>
        <taxon>Viridiplantae</taxon>
        <taxon>Streptophyta</taxon>
        <taxon>Embryophyta</taxon>
        <taxon>Tracheophyta</taxon>
        <taxon>Polypodiopsida</taxon>
        <taxon>Polypodiidae</taxon>
        <taxon>Polypodiales</taxon>
        <taxon>Pteridineae</taxon>
        <taxon>Pteridaceae</taxon>
        <taxon>Vittarioideae</taxon>
        <taxon>Adiantum</taxon>
    </lineage>
</organism>
<reference evidence="1" key="1">
    <citation type="submission" date="2021-01" db="EMBL/GenBank/DDBJ databases">
        <title>Adiantum capillus-veneris genome.</title>
        <authorList>
            <person name="Fang Y."/>
            <person name="Liao Q."/>
        </authorList>
    </citation>
    <scope>NUCLEOTIDE SEQUENCE</scope>
    <source>
        <strain evidence="1">H3</strain>
        <tissue evidence="1">Leaf</tissue>
    </source>
</reference>
<keyword evidence="2" id="KW-1185">Reference proteome</keyword>
<protein>
    <submittedName>
        <fullName evidence="1">Uncharacterized protein</fullName>
    </submittedName>
</protein>
<gene>
    <name evidence="1" type="ORF">GOP47_0021598</name>
</gene>